<evidence type="ECO:0008006" key="3">
    <source>
        <dbReference type="Google" id="ProtNLM"/>
    </source>
</evidence>
<protein>
    <recommendedName>
        <fullName evidence="3">HNH nuclease domain-containing protein</fullName>
    </recommendedName>
</protein>
<evidence type="ECO:0000313" key="2">
    <source>
        <dbReference type="Proteomes" id="UP000244928"/>
    </source>
</evidence>
<dbReference type="RefSeq" id="WP_108849417.1">
    <property type="nucleotide sequence ID" value="NZ_LMTH01000027.1"/>
</dbReference>
<accession>A0A2S1RCX5</accession>
<keyword evidence="2" id="KW-1185">Reference proteome</keyword>
<dbReference type="Proteomes" id="UP000244928">
    <property type="component" value="Plasmid unnamed1"/>
</dbReference>
<geneLocation type="plasmid" evidence="1 2">
    <name>unnamed1</name>
</geneLocation>
<dbReference type="KEGG" id="dlu:A6035_17235"/>
<gene>
    <name evidence="1" type="ORF">A6035_17235</name>
</gene>
<dbReference type="OrthoDB" id="3732358at2"/>
<sequence length="138" mass="14943">MVQAPGDGCWFHIAAISGIDGYTRLTWRSGGVSRTESGHRFALLLAGQLTEGVVAEHRCNEPLCVRVDPRHVVASTQSANLRYAVACGRAGDNRRPATSHDRRTRSVAVRQALRHGWDPDAYAAASGITPSPDHPTLF</sequence>
<reference evidence="1 2" key="1">
    <citation type="submission" date="2016-04" db="EMBL/GenBank/DDBJ databases">
        <title>Complete genome sequence of Dietzia lutea YIM 80766T, a strain isolated from desert soil in Egypt.</title>
        <authorList>
            <person name="Zhao J."/>
            <person name="Hu B."/>
            <person name="Geng S."/>
            <person name="Nie Y."/>
            <person name="Tang Y."/>
        </authorList>
    </citation>
    <scope>NUCLEOTIDE SEQUENCE [LARGE SCALE GENOMIC DNA]</scope>
    <source>
        <strain evidence="1 2">YIM 80766</strain>
        <plasmid evidence="1 2">unnamed1</plasmid>
    </source>
</reference>
<dbReference type="EMBL" id="CP015450">
    <property type="protein sequence ID" value="AWH94125.1"/>
    <property type="molecule type" value="Genomic_DNA"/>
</dbReference>
<organism evidence="1 2">
    <name type="scientific">Dietzia lutea</name>
    <dbReference type="NCBI Taxonomy" id="546160"/>
    <lineage>
        <taxon>Bacteria</taxon>
        <taxon>Bacillati</taxon>
        <taxon>Actinomycetota</taxon>
        <taxon>Actinomycetes</taxon>
        <taxon>Mycobacteriales</taxon>
        <taxon>Dietziaceae</taxon>
        <taxon>Dietzia</taxon>
    </lineage>
</organism>
<name>A0A2S1RCX5_9ACTN</name>
<dbReference type="AlphaFoldDB" id="A0A2S1RCX5"/>
<evidence type="ECO:0000313" key="1">
    <source>
        <dbReference type="EMBL" id="AWH94125.1"/>
    </source>
</evidence>
<proteinExistence type="predicted"/>
<keyword evidence="1" id="KW-0614">Plasmid</keyword>